<protein>
    <submittedName>
        <fullName evidence="3">RNA-binding protein (Virulence factor B family)</fullName>
    </submittedName>
</protein>
<dbReference type="RefSeq" id="WP_204403549.1">
    <property type="nucleotide sequence ID" value="NZ_JAFBEE010000019.1"/>
</dbReference>
<dbReference type="Gene3D" id="2.40.50.140">
    <property type="entry name" value="Nucleic acid-binding proteins"/>
    <property type="match status" value="2"/>
</dbReference>
<proteinExistence type="inferred from homology"/>
<dbReference type="InterPro" id="IPR036388">
    <property type="entry name" value="WH-like_DNA-bd_sf"/>
</dbReference>
<gene>
    <name evidence="3" type="ORF">JOC73_002444</name>
</gene>
<dbReference type="Proteomes" id="UP001314796">
    <property type="component" value="Unassembled WGS sequence"/>
</dbReference>
<dbReference type="Pfam" id="PF00575">
    <property type="entry name" value="S1"/>
    <property type="match status" value="1"/>
</dbReference>
<dbReference type="Gene3D" id="1.10.10.10">
    <property type="entry name" value="Winged helix-like DNA-binding domain superfamily/Winged helix DNA-binding domain"/>
    <property type="match status" value="1"/>
</dbReference>
<dbReference type="PROSITE" id="PS50126">
    <property type="entry name" value="S1"/>
    <property type="match status" value="1"/>
</dbReference>
<dbReference type="InterPro" id="IPR039566">
    <property type="entry name" value="CvfB_S1_st"/>
</dbReference>
<keyword evidence="4" id="KW-1185">Reference proteome</keyword>
<feature type="domain" description="S1 motif" evidence="2">
    <location>
        <begin position="149"/>
        <end position="210"/>
    </location>
</feature>
<dbReference type="EMBL" id="JAFBEE010000019">
    <property type="protein sequence ID" value="MBM7615870.1"/>
    <property type="molecule type" value="Genomic_DNA"/>
</dbReference>
<evidence type="ECO:0000313" key="3">
    <source>
        <dbReference type="EMBL" id="MBM7615870.1"/>
    </source>
</evidence>
<organism evidence="3 4">
    <name type="scientific">Alkaliphilus hydrothermalis</name>
    <dbReference type="NCBI Taxonomy" id="1482730"/>
    <lineage>
        <taxon>Bacteria</taxon>
        <taxon>Bacillati</taxon>
        <taxon>Bacillota</taxon>
        <taxon>Clostridia</taxon>
        <taxon>Peptostreptococcales</taxon>
        <taxon>Natronincolaceae</taxon>
        <taxon>Alkaliphilus</taxon>
    </lineage>
</organism>
<evidence type="ECO:0000313" key="4">
    <source>
        <dbReference type="Proteomes" id="UP001314796"/>
    </source>
</evidence>
<comment type="caution">
    <text evidence="3">The sequence shown here is derived from an EMBL/GenBank/DDBJ whole genome shotgun (WGS) entry which is preliminary data.</text>
</comment>
<dbReference type="PIRSF" id="PIRSF012524">
    <property type="entry name" value="YitL_S1"/>
    <property type="match status" value="1"/>
</dbReference>
<name>A0ABS2NSC5_9FIRM</name>
<dbReference type="PANTHER" id="PTHR37296:SF1">
    <property type="entry name" value="CONSERVED VIRULENCE FACTOR B"/>
    <property type="match status" value="1"/>
</dbReference>
<dbReference type="InterPro" id="IPR012340">
    <property type="entry name" value="NA-bd_OB-fold"/>
</dbReference>
<dbReference type="Pfam" id="PF17783">
    <property type="entry name" value="WHD_CvfB"/>
    <property type="match status" value="1"/>
</dbReference>
<evidence type="ECO:0000259" key="2">
    <source>
        <dbReference type="PROSITE" id="PS50126"/>
    </source>
</evidence>
<dbReference type="Pfam" id="PF13509">
    <property type="entry name" value="S1_2"/>
    <property type="match status" value="2"/>
</dbReference>
<dbReference type="PANTHER" id="PTHR37296">
    <property type="entry name" value="CONSERVED VIRULENCE FACTOR B"/>
    <property type="match status" value="1"/>
</dbReference>
<dbReference type="InterPro" id="IPR040764">
    <property type="entry name" value="CvfB_WH"/>
</dbReference>
<reference evidence="3 4" key="1">
    <citation type="submission" date="2021-01" db="EMBL/GenBank/DDBJ databases">
        <title>Genomic Encyclopedia of Type Strains, Phase IV (KMG-IV): sequencing the most valuable type-strain genomes for metagenomic binning, comparative biology and taxonomic classification.</title>
        <authorList>
            <person name="Goeker M."/>
        </authorList>
    </citation>
    <scope>NUCLEOTIDE SEQUENCE [LARGE SCALE GENOMIC DNA]</scope>
    <source>
        <strain evidence="3 4">DSM 25890</strain>
    </source>
</reference>
<comment type="similarity">
    <text evidence="1">Belongs to the CvfB family.</text>
</comment>
<dbReference type="InterPro" id="IPR003029">
    <property type="entry name" value="S1_domain"/>
</dbReference>
<accession>A0ABS2NSC5</accession>
<dbReference type="InterPro" id="IPR014464">
    <property type="entry name" value="CvfB_fam"/>
</dbReference>
<dbReference type="SMART" id="SM00316">
    <property type="entry name" value="S1"/>
    <property type="match status" value="3"/>
</dbReference>
<sequence length="282" mass="32054">MSLHIGKINQLKVARKTKYGAFLESETNHRKEEDVLLPQKEVTDELNVGDLVDVFVYRDSMDRITATFKKPYGQVGELAYLKVADLTGIGAFLDWGLEKDILLPISEQTTRVRKGNSYLVKIYIDKSKRLCCTMNIDEDLQTGAPYKAGDLVKGTIYSVNPRMGLFVAIDNKYYGLVHKSETLKNYQVGDQDSFRIIKVREDGKIDLSTQKLAHQQMDEDAENLLYLVKQQDGFLPINDKSDPTVIAKYMPISKNAFKRALGKLLKEKKVVQDTKGIRLLKK</sequence>
<dbReference type="SUPFAM" id="SSF50249">
    <property type="entry name" value="Nucleic acid-binding proteins"/>
    <property type="match status" value="1"/>
</dbReference>
<evidence type="ECO:0000256" key="1">
    <source>
        <dbReference type="PIRNR" id="PIRNR012524"/>
    </source>
</evidence>